<evidence type="ECO:0000313" key="3">
    <source>
        <dbReference type="Proteomes" id="UP000004471"/>
    </source>
</evidence>
<sequence length="92" mass="10735">MIKLLMRLKARFDRKPKGQQSDRLPPAQPADQQESMSRVQENLAWLPVYREPQPLRLQPPACPPLRQQDEPLRARYYAYVAQTEQADPASKH</sequence>
<protein>
    <submittedName>
        <fullName evidence="2">Uncharacterized protein</fullName>
    </submittedName>
</protein>
<name>F3FD02_PSESX</name>
<feature type="non-terminal residue" evidence="2">
    <location>
        <position position="92"/>
    </location>
</feature>
<dbReference type="HOGENOM" id="CLU_2418429_0_0_6"/>
<gene>
    <name evidence="2" type="ORF">PSYJA_03364</name>
</gene>
<dbReference type="AlphaFoldDB" id="F3FD02"/>
<evidence type="ECO:0000256" key="1">
    <source>
        <dbReference type="SAM" id="MobiDB-lite"/>
    </source>
</evidence>
<dbReference type="EMBL" id="AEAH01000144">
    <property type="protein sequence ID" value="EGH28088.1"/>
    <property type="molecule type" value="Genomic_DNA"/>
</dbReference>
<organism evidence="2 3">
    <name type="scientific">Pseudomonas syringae pv. japonica str. M301072</name>
    <dbReference type="NCBI Taxonomy" id="629262"/>
    <lineage>
        <taxon>Bacteria</taxon>
        <taxon>Pseudomonadati</taxon>
        <taxon>Pseudomonadota</taxon>
        <taxon>Gammaproteobacteria</taxon>
        <taxon>Pseudomonadales</taxon>
        <taxon>Pseudomonadaceae</taxon>
        <taxon>Pseudomonas</taxon>
        <taxon>Pseudomonas syringae</taxon>
    </lineage>
</organism>
<evidence type="ECO:0000313" key="2">
    <source>
        <dbReference type="EMBL" id="EGH28088.1"/>
    </source>
</evidence>
<accession>F3FD02</accession>
<dbReference type="Proteomes" id="UP000004471">
    <property type="component" value="Unassembled WGS sequence"/>
</dbReference>
<reference evidence="2 3" key="1">
    <citation type="journal article" date="2011" name="PLoS Pathog.">
        <title>Dynamic evolution of pathogenicity revealed by sequencing and comparative genomics of 19 Pseudomonas syringae isolates.</title>
        <authorList>
            <person name="Baltrus D.A."/>
            <person name="Nishimura M.T."/>
            <person name="Romanchuk A."/>
            <person name="Chang J.H."/>
            <person name="Mukhtar M.S."/>
            <person name="Cherkis K."/>
            <person name="Roach J."/>
            <person name="Grant S.R."/>
            <person name="Jones C.D."/>
            <person name="Dangl J.L."/>
        </authorList>
    </citation>
    <scope>NUCLEOTIDE SEQUENCE [LARGE SCALE GENOMIC DNA]</scope>
    <source>
        <strain evidence="3">M301072PT</strain>
    </source>
</reference>
<comment type="caution">
    <text evidence="2">The sequence shown here is derived from an EMBL/GenBank/DDBJ whole genome shotgun (WGS) entry which is preliminary data.</text>
</comment>
<feature type="region of interest" description="Disordered" evidence="1">
    <location>
        <begin position="10"/>
        <end position="38"/>
    </location>
</feature>
<proteinExistence type="predicted"/>